<reference evidence="2 3" key="1">
    <citation type="submission" date="2016-10" db="EMBL/GenBank/DDBJ databases">
        <authorList>
            <person name="de Groot N.N."/>
        </authorList>
    </citation>
    <scope>NUCLEOTIDE SEQUENCE [LARGE SCALE GENOMIC DNA]</scope>
    <source>
        <strain evidence="2 3">DSM 24956</strain>
    </source>
</reference>
<accession>A0A1H2R1R5</accession>
<evidence type="ECO:0000313" key="3">
    <source>
        <dbReference type="Proteomes" id="UP000199595"/>
    </source>
</evidence>
<gene>
    <name evidence="2" type="ORF">SAMN05444411_101116</name>
</gene>
<evidence type="ECO:0000256" key="1">
    <source>
        <dbReference type="SAM" id="Coils"/>
    </source>
</evidence>
<sequence length="451" mass="50654">MKKILIIFISFCLLFFNSCNKKLEEEIDELRDEINLNRNLINKLSDNLFINFIENIENGYKIYFSDDSSITIKNGEIPVIFIGENGNWIINGEDSGNQAQGSIGESPDIIIGESGNWIINGEDSGVKALGEDGQDSTEIISISYSELMFSFYFNDGSIIEVPVDLNFKRIACWGDSLTAWNNYPIYLRELLGNNYEVINCGVGGENSITIGARQGGIPMYLKNSIELPETKEPINIGSLTDSGLYSIYNDKRVYPLLQGGFSTINNCTIDGVQCLLRWTGANHFDLNGRYTVERSSCGKKHKIPENSLIFTSSMNKYRNLYANIYFIGQNGGFLDAKDLVNQYKKMVEFSGCSNYIIIGLHKYSSVEYMKQIENLMIKEFGARFINLREYLSTNAIEDANLKPTKEDIIAMQNGECPPQLLSSDGIHFNSISSSLIGNLVYDRLLNLGIVE</sequence>
<dbReference type="RefSeq" id="WP_090118642.1">
    <property type="nucleotide sequence ID" value="NZ_FNNJ01000001.1"/>
</dbReference>
<feature type="coiled-coil region" evidence="1">
    <location>
        <begin position="13"/>
        <end position="47"/>
    </location>
</feature>
<dbReference type="Gene3D" id="3.40.50.1110">
    <property type="entry name" value="SGNH hydrolase"/>
    <property type="match status" value="1"/>
</dbReference>
<dbReference type="STRING" id="762486.SAMN05444411_101116"/>
<name>A0A1H2R1R5_9FLAO</name>
<organism evidence="2 3">
    <name type="scientific">Lutibacter oricola</name>
    <dbReference type="NCBI Taxonomy" id="762486"/>
    <lineage>
        <taxon>Bacteria</taxon>
        <taxon>Pseudomonadati</taxon>
        <taxon>Bacteroidota</taxon>
        <taxon>Flavobacteriia</taxon>
        <taxon>Flavobacteriales</taxon>
        <taxon>Flavobacteriaceae</taxon>
        <taxon>Lutibacter</taxon>
    </lineage>
</organism>
<dbReference type="Proteomes" id="UP000199595">
    <property type="component" value="Unassembled WGS sequence"/>
</dbReference>
<keyword evidence="1" id="KW-0175">Coiled coil</keyword>
<dbReference type="AlphaFoldDB" id="A0A1H2R1R5"/>
<dbReference type="OrthoDB" id="1641492at2"/>
<dbReference type="SUPFAM" id="SSF52266">
    <property type="entry name" value="SGNH hydrolase"/>
    <property type="match status" value="1"/>
</dbReference>
<evidence type="ECO:0000313" key="2">
    <source>
        <dbReference type="EMBL" id="SDW12619.1"/>
    </source>
</evidence>
<proteinExistence type="predicted"/>
<protein>
    <submittedName>
        <fullName evidence="2">Uncharacterized protein</fullName>
    </submittedName>
</protein>
<dbReference type="InterPro" id="IPR036514">
    <property type="entry name" value="SGNH_hydro_sf"/>
</dbReference>
<keyword evidence="3" id="KW-1185">Reference proteome</keyword>
<dbReference type="EMBL" id="FNNJ01000001">
    <property type="protein sequence ID" value="SDW12619.1"/>
    <property type="molecule type" value="Genomic_DNA"/>
</dbReference>
<dbReference type="GO" id="GO:0016788">
    <property type="term" value="F:hydrolase activity, acting on ester bonds"/>
    <property type="evidence" value="ECO:0007669"/>
    <property type="project" value="UniProtKB-ARBA"/>
</dbReference>